<reference evidence="2" key="2">
    <citation type="submission" date="2025-08" db="UniProtKB">
        <authorList>
            <consortium name="RefSeq"/>
        </authorList>
    </citation>
    <scope>IDENTIFICATION</scope>
    <source>
        <tissue evidence="2">Blood</tissue>
    </source>
</reference>
<dbReference type="AlphaFoldDB" id="A0A979FDZ7"/>
<accession>A0A979FDZ7</accession>
<reference evidence="1" key="1">
    <citation type="journal article" date="2016" name="Nat. Commun.">
        <title>The channel catfish genome sequence provides insights into the evolution of scale formation in teleosts.</title>
        <authorList>
            <person name="Liu Z."/>
            <person name="Liu S."/>
            <person name="Yao J."/>
            <person name="Bao L."/>
            <person name="Zhang J."/>
            <person name="Li Y."/>
            <person name="Jiang C."/>
            <person name="Sun L."/>
            <person name="Wang R."/>
            <person name="Zhang Y."/>
            <person name="Zhou T."/>
            <person name="Zeng Q."/>
            <person name="Fu Q."/>
            <person name="Gao S."/>
            <person name="Li N."/>
            <person name="Koren S."/>
            <person name="Jiang Y."/>
            <person name="Zimin A."/>
            <person name="Xu P."/>
            <person name="Phillippy A.M."/>
            <person name="Geng X."/>
            <person name="Song L."/>
            <person name="Sun F."/>
            <person name="Li C."/>
            <person name="Wang X."/>
            <person name="Chen A."/>
            <person name="Jin Y."/>
            <person name="Yuan Z."/>
            <person name="Yang Y."/>
            <person name="Tan S."/>
            <person name="Peatman E."/>
            <person name="Lu J."/>
            <person name="Qin Z."/>
            <person name="Dunham R."/>
            <person name="Li Z."/>
            <person name="Sonstegard T."/>
            <person name="Feng J."/>
            <person name="Danzmann R.G."/>
            <person name="Schroeder S."/>
            <person name="Scheffler B."/>
            <person name="Duke M.V."/>
            <person name="Ballard L."/>
            <person name="Kucuktas H."/>
            <person name="Kaltenboeck L."/>
            <person name="Liu H."/>
            <person name="Armbruster J."/>
            <person name="Xie Y."/>
            <person name="Kirby M.L."/>
            <person name="Tian Y."/>
            <person name="Flanagan M.E."/>
            <person name="Mu W."/>
            <person name="Waldbieser G.C."/>
        </authorList>
    </citation>
    <scope>NUCLEOTIDE SEQUENCE [LARGE SCALE GENOMIC DNA]</scope>
    <source>
        <strain evidence="1">SDA103</strain>
    </source>
</reference>
<protein>
    <submittedName>
        <fullName evidence="2">Uncharacterized protein LOC124629228</fullName>
    </submittedName>
</protein>
<sequence length="206" mass="23281">MWGRTNRHLQLCSELQLSFSFSDCGILPKGIAMTNKNTIDMISAKHTLSHINKDYQLYYSRYKGNLFELKMVICGAEDVLWHFMPAALVHVVEKKTLKMLNPKDFTVQGHREPGAYPRGLGAQGGGHPGRGANPSQCTIPHTRTLILTLQTIWKCQSAYNACLWTGRGNRSTQRKTLKHGKNMQALRTHRAEVGIEPQTLFLQLLH</sequence>
<gene>
    <name evidence="2" type="primary">LOC124629228</name>
</gene>
<dbReference type="RefSeq" id="XP_047018227.1">
    <property type="nucleotide sequence ID" value="XM_047162271.2"/>
</dbReference>
<dbReference type="Proteomes" id="UP000221080">
    <property type="component" value="Chromosome 19"/>
</dbReference>
<name>A0A979FDZ7_ICTPU</name>
<evidence type="ECO:0000313" key="1">
    <source>
        <dbReference type="Proteomes" id="UP000221080"/>
    </source>
</evidence>
<organism evidence="1 2">
    <name type="scientific">Ictalurus punctatus</name>
    <name type="common">Channel catfish</name>
    <name type="synonym">Silurus punctatus</name>
    <dbReference type="NCBI Taxonomy" id="7998"/>
    <lineage>
        <taxon>Eukaryota</taxon>
        <taxon>Metazoa</taxon>
        <taxon>Chordata</taxon>
        <taxon>Craniata</taxon>
        <taxon>Vertebrata</taxon>
        <taxon>Euteleostomi</taxon>
        <taxon>Actinopterygii</taxon>
        <taxon>Neopterygii</taxon>
        <taxon>Teleostei</taxon>
        <taxon>Ostariophysi</taxon>
        <taxon>Siluriformes</taxon>
        <taxon>Ictaluridae</taxon>
        <taxon>Ictalurus</taxon>
    </lineage>
</organism>
<evidence type="ECO:0000313" key="2">
    <source>
        <dbReference type="RefSeq" id="XP_047018227.1"/>
    </source>
</evidence>
<keyword evidence="1" id="KW-1185">Reference proteome</keyword>
<dbReference type="KEGG" id="ipu:124629228"/>
<dbReference type="GeneID" id="124629228"/>
<proteinExistence type="predicted"/>